<comment type="caution">
    <text evidence="1">The sequence shown here is derived from an EMBL/GenBank/DDBJ whole genome shotgun (WGS) entry which is preliminary data.</text>
</comment>
<sequence>MDGMTKSSLWNYWVKGEGNNELMDDVESSDKESEQAEKFEVIKYSLGPNEEYIAINTCECNAWKRNEYSVSEHYMRFFFKKDKGWTDTYKEVKELKEKSNLRFTVNVNAYGVTTQTLFVIHFIESVSRHQSGVSASTP</sequence>
<proteinExistence type="predicted"/>
<evidence type="ECO:0000313" key="2">
    <source>
        <dbReference type="Proteomes" id="UP001151760"/>
    </source>
</evidence>
<reference evidence="1" key="1">
    <citation type="journal article" date="2022" name="Int. J. Mol. Sci.">
        <title>Draft Genome of Tanacetum Coccineum: Genomic Comparison of Closely Related Tanacetum-Family Plants.</title>
        <authorList>
            <person name="Yamashiro T."/>
            <person name="Shiraishi A."/>
            <person name="Nakayama K."/>
            <person name="Satake H."/>
        </authorList>
    </citation>
    <scope>NUCLEOTIDE SEQUENCE</scope>
</reference>
<organism evidence="1 2">
    <name type="scientific">Tanacetum coccineum</name>
    <dbReference type="NCBI Taxonomy" id="301880"/>
    <lineage>
        <taxon>Eukaryota</taxon>
        <taxon>Viridiplantae</taxon>
        <taxon>Streptophyta</taxon>
        <taxon>Embryophyta</taxon>
        <taxon>Tracheophyta</taxon>
        <taxon>Spermatophyta</taxon>
        <taxon>Magnoliopsida</taxon>
        <taxon>eudicotyledons</taxon>
        <taxon>Gunneridae</taxon>
        <taxon>Pentapetalae</taxon>
        <taxon>asterids</taxon>
        <taxon>campanulids</taxon>
        <taxon>Asterales</taxon>
        <taxon>Asteraceae</taxon>
        <taxon>Asteroideae</taxon>
        <taxon>Anthemideae</taxon>
        <taxon>Anthemidinae</taxon>
        <taxon>Tanacetum</taxon>
    </lineage>
</organism>
<dbReference type="EMBL" id="BQNB010014289">
    <property type="protein sequence ID" value="GJT26393.1"/>
    <property type="molecule type" value="Genomic_DNA"/>
</dbReference>
<dbReference type="Proteomes" id="UP001151760">
    <property type="component" value="Unassembled WGS sequence"/>
</dbReference>
<gene>
    <name evidence="1" type="ORF">Tco_0906668</name>
</gene>
<name>A0ABQ5CI35_9ASTR</name>
<keyword evidence="2" id="KW-1185">Reference proteome</keyword>
<reference evidence="1" key="2">
    <citation type="submission" date="2022-01" db="EMBL/GenBank/DDBJ databases">
        <authorList>
            <person name="Yamashiro T."/>
            <person name="Shiraishi A."/>
            <person name="Satake H."/>
            <person name="Nakayama K."/>
        </authorList>
    </citation>
    <scope>NUCLEOTIDE SEQUENCE</scope>
</reference>
<accession>A0ABQ5CI35</accession>
<protein>
    <submittedName>
        <fullName evidence="1">Uncharacterized protein</fullName>
    </submittedName>
</protein>
<evidence type="ECO:0000313" key="1">
    <source>
        <dbReference type="EMBL" id="GJT26393.1"/>
    </source>
</evidence>